<protein>
    <submittedName>
        <fullName evidence="3">Uncharacterized protein LOC111604243</fullName>
    </submittedName>
</protein>
<proteinExistence type="predicted"/>
<dbReference type="Proteomes" id="UP000504633">
    <property type="component" value="Unplaced"/>
</dbReference>
<feature type="signal peptide" evidence="1">
    <location>
        <begin position="1"/>
        <end position="20"/>
    </location>
</feature>
<dbReference type="RefSeq" id="XP_023177995.2">
    <property type="nucleotide sequence ID" value="XM_023322227.2"/>
</dbReference>
<reference evidence="3" key="1">
    <citation type="submission" date="2025-08" db="UniProtKB">
        <authorList>
            <consortium name="RefSeq"/>
        </authorList>
    </citation>
    <scope>IDENTIFICATION</scope>
    <source>
        <strain evidence="3">15085-1641.00</strain>
        <tissue evidence="3">Whole body</tissue>
    </source>
</reference>
<gene>
    <name evidence="3" type="primary">LOC111604243</name>
</gene>
<accession>A0A6J1M9L1</accession>
<keyword evidence="2" id="KW-1185">Reference proteome</keyword>
<name>A0A6J1M9L1_DROHY</name>
<sequence>MSTATVILISVWACLVLTYAQDASIELALQRGAIAEQTVREAIEQKLPPTVEAKQDGAYILDTIKVGLKSCETQLRSNKLVAEYNNCVGTLQGLAMASVGELAGQHWAKSGASRPTLFW</sequence>
<evidence type="ECO:0000313" key="2">
    <source>
        <dbReference type="Proteomes" id="UP000504633"/>
    </source>
</evidence>
<dbReference type="GeneID" id="111604243"/>
<feature type="chain" id="PRO_5026990500" evidence="1">
    <location>
        <begin position="21"/>
        <end position="119"/>
    </location>
</feature>
<evidence type="ECO:0000313" key="3">
    <source>
        <dbReference type="RefSeq" id="XP_023177995.2"/>
    </source>
</evidence>
<dbReference type="KEGG" id="dhe:111604243"/>
<evidence type="ECO:0000256" key="1">
    <source>
        <dbReference type="SAM" id="SignalP"/>
    </source>
</evidence>
<dbReference type="OMA" id="ELAGQHW"/>
<dbReference type="OrthoDB" id="7826482at2759"/>
<dbReference type="AlphaFoldDB" id="A0A6J1M9L1"/>
<keyword evidence="1" id="KW-0732">Signal</keyword>
<organism evidence="2 3">
    <name type="scientific">Drosophila hydei</name>
    <name type="common">Fruit fly</name>
    <dbReference type="NCBI Taxonomy" id="7224"/>
    <lineage>
        <taxon>Eukaryota</taxon>
        <taxon>Metazoa</taxon>
        <taxon>Ecdysozoa</taxon>
        <taxon>Arthropoda</taxon>
        <taxon>Hexapoda</taxon>
        <taxon>Insecta</taxon>
        <taxon>Pterygota</taxon>
        <taxon>Neoptera</taxon>
        <taxon>Endopterygota</taxon>
        <taxon>Diptera</taxon>
        <taxon>Brachycera</taxon>
        <taxon>Muscomorpha</taxon>
        <taxon>Ephydroidea</taxon>
        <taxon>Drosophilidae</taxon>
        <taxon>Drosophila</taxon>
    </lineage>
</organism>